<proteinExistence type="predicted"/>
<keyword evidence="2" id="KW-1185">Reference proteome</keyword>
<protein>
    <submittedName>
        <fullName evidence="1">Uncharacterized protein</fullName>
    </submittedName>
</protein>
<accession>A0A8C0QV29</accession>
<dbReference type="AlphaFoldDB" id="A0A8C0QV29"/>
<sequence>RERSRDIGRGRNRLPLGTQVELLPFARLKSRQVQKLMPNSISVASKNISTLLVSQVE</sequence>
<organism evidence="1 2">
    <name type="scientific">Canis lupus dingo</name>
    <name type="common">dingo</name>
    <dbReference type="NCBI Taxonomy" id="286419"/>
    <lineage>
        <taxon>Eukaryota</taxon>
        <taxon>Metazoa</taxon>
        <taxon>Chordata</taxon>
        <taxon>Craniata</taxon>
        <taxon>Vertebrata</taxon>
        <taxon>Euteleostomi</taxon>
        <taxon>Mammalia</taxon>
        <taxon>Eutheria</taxon>
        <taxon>Laurasiatheria</taxon>
        <taxon>Carnivora</taxon>
        <taxon>Caniformia</taxon>
        <taxon>Canidae</taxon>
        <taxon>Canis</taxon>
    </lineage>
</organism>
<reference evidence="1" key="1">
    <citation type="submission" date="2025-08" db="UniProtKB">
        <authorList>
            <consortium name="Ensembl"/>
        </authorList>
    </citation>
    <scope>IDENTIFICATION</scope>
</reference>
<dbReference type="GeneTree" id="ENSGT00950000185150"/>
<dbReference type="Proteomes" id="UP000694391">
    <property type="component" value="Unplaced"/>
</dbReference>
<evidence type="ECO:0000313" key="2">
    <source>
        <dbReference type="Proteomes" id="UP000694391"/>
    </source>
</evidence>
<dbReference type="Ensembl" id="ENSCAFT00020006213.1">
    <property type="protein sequence ID" value="ENSCAFP00020005364.1"/>
    <property type="gene ID" value="ENSCAFG00020004395.1"/>
</dbReference>
<reference evidence="1" key="2">
    <citation type="submission" date="2025-09" db="UniProtKB">
        <authorList>
            <consortium name="Ensembl"/>
        </authorList>
    </citation>
    <scope>IDENTIFICATION</scope>
</reference>
<name>A0A8C0QV29_CANLU</name>
<evidence type="ECO:0000313" key="1">
    <source>
        <dbReference type="Ensembl" id="ENSCAFP00020005364.1"/>
    </source>
</evidence>